<dbReference type="AlphaFoldDB" id="A0A9D1G9T2"/>
<accession>A0A9D1G9T2</accession>
<reference evidence="1" key="2">
    <citation type="journal article" date="2021" name="PeerJ">
        <title>Extensive microbial diversity within the chicken gut microbiome revealed by metagenomics and culture.</title>
        <authorList>
            <person name="Gilroy R."/>
            <person name="Ravi A."/>
            <person name="Getino M."/>
            <person name="Pursley I."/>
            <person name="Horton D.L."/>
            <person name="Alikhan N.F."/>
            <person name="Baker D."/>
            <person name="Gharbi K."/>
            <person name="Hall N."/>
            <person name="Watson M."/>
            <person name="Adriaenssens E.M."/>
            <person name="Foster-Nyarko E."/>
            <person name="Jarju S."/>
            <person name="Secka A."/>
            <person name="Antonio M."/>
            <person name="Oren A."/>
            <person name="Chaudhuri R.R."/>
            <person name="La Ragione R."/>
            <person name="Hildebrand F."/>
            <person name="Pallen M.J."/>
        </authorList>
    </citation>
    <scope>NUCLEOTIDE SEQUENCE</scope>
    <source>
        <strain evidence="1">CHK195-26880</strain>
    </source>
</reference>
<reference evidence="1" key="1">
    <citation type="submission" date="2020-10" db="EMBL/GenBank/DDBJ databases">
        <authorList>
            <person name="Gilroy R."/>
        </authorList>
    </citation>
    <scope>NUCLEOTIDE SEQUENCE</scope>
    <source>
        <strain evidence="1">CHK195-26880</strain>
    </source>
</reference>
<sequence>MVRIDKKIFYDVTKIVGSCDVATSNEDNVYLEDEYVESLFEDLVSEYHVLEEKLEDEIEQREEFYKPLSPYEYLGVNERDFV</sequence>
<evidence type="ECO:0000313" key="1">
    <source>
        <dbReference type="EMBL" id="HIT36878.1"/>
    </source>
</evidence>
<protein>
    <submittedName>
        <fullName evidence="1">Uncharacterized protein</fullName>
    </submittedName>
</protein>
<dbReference type="EMBL" id="DVKQ01000002">
    <property type="protein sequence ID" value="HIT36878.1"/>
    <property type="molecule type" value="Genomic_DNA"/>
</dbReference>
<comment type="caution">
    <text evidence="1">The sequence shown here is derived from an EMBL/GenBank/DDBJ whole genome shotgun (WGS) entry which is preliminary data.</text>
</comment>
<organism evidence="1 2">
    <name type="scientific">Candidatus Onthousia faecipullorum</name>
    <dbReference type="NCBI Taxonomy" id="2840887"/>
    <lineage>
        <taxon>Bacteria</taxon>
        <taxon>Bacillati</taxon>
        <taxon>Bacillota</taxon>
        <taxon>Bacilli</taxon>
        <taxon>Candidatus Onthousia</taxon>
    </lineage>
</organism>
<gene>
    <name evidence="1" type="ORF">IAB59_00135</name>
</gene>
<proteinExistence type="predicted"/>
<name>A0A9D1G9T2_9FIRM</name>
<dbReference type="Proteomes" id="UP000886833">
    <property type="component" value="Unassembled WGS sequence"/>
</dbReference>
<evidence type="ECO:0000313" key="2">
    <source>
        <dbReference type="Proteomes" id="UP000886833"/>
    </source>
</evidence>